<feature type="domain" description="USP" evidence="8">
    <location>
        <begin position="71"/>
        <end position="568"/>
    </location>
</feature>
<evidence type="ECO:0000256" key="5">
    <source>
        <dbReference type="ARBA" id="ARBA00022801"/>
    </source>
</evidence>
<keyword evidence="4 7" id="KW-0833">Ubl conjugation pathway</keyword>
<evidence type="ECO:0000256" key="6">
    <source>
        <dbReference type="ARBA" id="ARBA00022807"/>
    </source>
</evidence>
<dbReference type="AlphaFoldDB" id="A0AAN7JYI4"/>
<dbReference type="InterPro" id="IPR001394">
    <property type="entry name" value="Peptidase_C19_UCH"/>
</dbReference>
<dbReference type="GO" id="GO:0005634">
    <property type="term" value="C:nucleus"/>
    <property type="evidence" value="ECO:0007669"/>
    <property type="project" value="TreeGrafter"/>
</dbReference>
<dbReference type="EC" id="3.4.19.12" evidence="7"/>
<dbReference type="PANTHER" id="PTHR24006:SF888">
    <property type="entry name" value="UBIQUITIN CARBOXYL-TERMINAL HYDROLASE 30"/>
    <property type="match status" value="1"/>
</dbReference>
<comment type="function">
    <text evidence="7">Recognizes and hydrolyzes the peptide bond at the C-terminal Gly of ubiquitin. Involved in the processing of poly-ubiquitin precursors as well as that of ubiquitinated proteins.</text>
</comment>
<dbReference type="PROSITE" id="PS00973">
    <property type="entry name" value="USP_2"/>
    <property type="match status" value="1"/>
</dbReference>
<keyword evidence="3 7" id="KW-0645">Protease</keyword>
<evidence type="ECO:0000256" key="3">
    <source>
        <dbReference type="ARBA" id="ARBA00022670"/>
    </source>
</evidence>
<dbReference type="Proteomes" id="UP001345219">
    <property type="component" value="Chromosome 6"/>
</dbReference>
<comment type="catalytic activity">
    <reaction evidence="1 7">
        <text>Thiol-dependent hydrolysis of ester, thioester, amide, peptide and isopeptide bonds formed by the C-terminal Gly of ubiquitin (a 76-residue protein attached to proteins as an intracellular targeting signal).</text>
        <dbReference type="EC" id="3.4.19.12"/>
    </reaction>
</comment>
<dbReference type="PROSITE" id="PS00972">
    <property type="entry name" value="USP_1"/>
    <property type="match status" value="1"/>
</dbReference>
<dbReference type="PANTHER" id="PTHR24006">
    <property type="entry name" value="UBIQUITIN CARBOXYL-TERMINAL HYDROLASE"/>
    <property type="match status" value="1"/>
</dbReference>
<gene>
    <name evidence="9" type="ORF">SAY87_006553</name>
</gene>
<evidence type="ECO:0000256" key="2">
    <source>
        <dbReference type="ARBA" id="ARBA00009085"/>
    </source>
</evidence>
<keyword evidence="5 7" id="KW-0378">Hydrolase</keyword>
<evidence type="ECO:0000313" key="9">
    <source>
        <dbReference type="EMBL" id="KAK4756426.1"/>
    </source>
</evidence>
<protein>
    <recommendedName>
        <fullName evidence="7">Ubiquitin carboxyl-terminal hydrolase</fullName>
        <ecNumber evidence="7">3.4.19.12</ecNumber>
    </recommendedName>
</protein>
<comment type="similarity">
    <text evidence="2 7">Belongs to the peptidase C19 family.</text>
</comment>
<dbReference type="GO" id="GO:0006508">
    <property type="term" value="P:proteolysis"/>
    <property type="evidence" value="ECO:0007669"/>
    <property type="project" value="UniProtKB-KW"/>
</dbReference>
<dbReference type="InterPro" id="IPR050164">
    <property type="entry name" value="Peptidase_C19"/>
</dbReference>
<evidence type="ECO:0000256" key="1">
    <source>
        <dbReference type="ARBA" id="ARBA00000707"/>
    </source>
</evidence>
<dbReference type="GO" id="GO:0004843">
    <property type="term" value="F:cysteine-type deubiquitinase activity"/>
    <property type="evidence" value="ECO:0007669"/>
    <property type="project" value="UniProtKB-UniRule"/>
</dbReference>
<dbReference type="SUPFAM" id="SSF54001">
    <property type="entry name" value="Cysteine proteinases"/>
    <property type="match status" value="1"/>
</dbReference>
<dbReference type="InterPro" id="IPR038765">
    <property type="entry name" value="Papain-like_cys_pep_sf"/>
</dbReference>
<dbReference type="GO" id="GO:0005829">
    <property type="term" value="C:cytosol"/>
    <property type="evidence" value="ECO:0007669"/>
    <property type="project" value="TreeGrafter"/>
</dbReference>
<dbReference type="EMBL" id="JAXIOK010000013">
    <property type="protein sequence ID" value="KAK4756426.1"/>
    <property type="molecule type" value="Genomic_DNA"/>
</dbReference>
<sequence length="578" mass="64656">MINLISVSGEASKHQMIWCGSVSALLKSVGGLIGIAGLILAIKRDEIFGTSSCLWGFGGQKSNSEEDYFVPGLKNRGNNCFFNVILQALASCSYFQSFLEEAMEESQKMALHEFSEDLTLTVTLDATLKGHKCTLLGLQILSEKKVVLNPMKVMDEMSYHISNFSLMIQQDASEALGLLINSLRKESCSYYLPCRDSFAVLNDNDRILSPDVTSDKSEQERWQKHFLGPFDGITGSILSCQSCSSQLTLDFEFFHTLILSPVFTHGSNIMRGCTLLDCLRQFTASHRENWRHCNCCWHAAAAKYLSLTAKGEGEIEKLEACTWGDCCECKSMSSLKNFQWLDNHSRIVRRTGISRPPKILCIQLARVAMTGSGAAFKLEGNIKFPLLLDLSPFMFSEFQSNMQGNMSSSSWMQQLGQHQEVRLCPASLNPQGDRATLNINATKHADESHGSLHQQVLDLTQSECRLNITMAASSLRSDDEIYQIPKRILEANHLYRLVSVLEHFGGPQSGHYTIYRSVRTKPPENGHAQNLPNQVPVIWFRISDADVQHASEADVLEAEASILFYERMPDSELKMWGS</sequence>
<proteinExistence type="inferred from homology"/>
<accession>A0AAN7JYI4</accession>
<dbReference type="PROSITE" id="PS50235">
    <property type="entry name" value="USP_3"/>
    <property type="match status" value="1"/>
</dbReference>
<evidence type="ECO:0000259" key="8">
    <source>
        <dbReference type="PROSITE" id="PS50235"/>
    </source>
</evidence>
<keyword evidence="10" id="KW-1185">Reference proteome</keyword>
<comment type="caution">
    <text evidence="9">The sequence shown here is derived from an EMBL/GenBank/DDBJ whole genome shotgun (WGS) entry which is preliminary data.</text>
</comment>
<keyword evidence="6 7" id="KW-0788">Thiol protease</keyword>
<dbReference type="GO" id="GO:0016579">
    <property type="term" value="P:protein deubiquitination"/>
    <property type="evidence" value="ECO:0007669"/>
    <property type="project" value="InterPro"/>
</dbReference>
<reference evidence="9 10" key="1">
    <citation type="journal article" date="2023" name="Hortic Res">
        <title>Pangenome of water caltrop reveals structural variations and asymmetric subgenome divergence after allopolyploidization.</title>
        <authorList>
            <person name="Zhang X."/>
            <person name="Chen Y."/>
            <person name="Wang L."/>
            <person name="Yuan Y."/>
            <person name="Fang M."/>
            <person name="Shi L."/>
            <person name="Lu R."/>
            <person name="Comes H.P."/>
            <person name="Ma Y."/>
            <person name="Chen Y."/>
            <person name="Huang G."/>
            <person name="Zhou Y."/>
            <person name="Zheng Z."/>
            <person name="Qiu Y."/>
        </authorList>
    </citation>
    <scope>NUCLEOTIDE SEQUENCE [LARGE SCALE GENOMIC DNA]</scope>
    <source>
        <tissue evidence="9">Roots</tissue>
    </source>
</reference>
<dbReference type="Gene3D" id="3.90.70.10">
    <property type="entry name" value="Cysteine proteinases"/>
    <property type="match status" value="1"/>
</dbReference>
<evidence type="ECO:0000256" key="4">
    <source>
        <dbReference type="ARBA" id="ARBA00022786"/>
    </source>
</evidence>
<dbReference type="InterPro" id="IPR018200">
    <property type="entry name" value="USP_CS"/>
</dbReference>
<dbReference type="Pfam" id="PF00443">
    <property type="entry name" value="UCH"/>
    <property type="match status" value="1"/>
</dbReference>
<name>A0AAN7JYI4_9MYRT</name>
<dbReference type="InterPro" id="IPR028889">
    <property type="entry name" value="USP"/>
</dbReference>
<organism evidence="9 10">
    <name type="scientific">Trapa incisa</name>
    <dbReference type="NCBI Taxonomy" id="236973"/>
    <lineage>
        <taxon>Eukaryota</taxon>
        <taxon>Viridiplantae</taxon>
        <taxon>Streptophyta</taxon>
        <taxon>Embryophyta</taxon>
        <taxon>Tracheophyta</taxon>
        <taxon>Spermatophyta</taxon>
        <taxon>Magnoliopsida</taxon>
        <taxon>eudicotyledons</taxon>
        <taxon>Gunneridae</taxon>
        <taxon>Pentapetalae</taxon>
        <taxon>rosids</taxon>
        <taxon>malvids</taxon>
        <taxon>Myrtales</taxon>
        <taxon>Lythraceae</taxon>
        <taxon>Trapa</taxon>
    </lineage>
</organism>
<evidence type="ECO:0000313" key="10">
    <source>
        <dbReference type="Proteomes" id="UP001345219"/>
    </source>
</evidence>
<evidence type="ECO:0000256" key="7">
    <source>
        <dbReference type="RuleBase" id="RU366025"/>
    </source>
</evidence>